<organism evidence="2 3">
    <name type="scientific">Haloactinopolyspora alba</name>
    <dbReference type="NCBI Taxonomy" id="648780"/>
    <lineage>
        <taxon>Bacteria</taxon>
        <taxon>Bacillati</taxon>
        <taxon>Actinomycetota</taxon>
        <taxon>Actinomycetes</taxon>
        <taxon>Jiangellales</taxon>
        <taxon>Jiangellaceae</taxon>
        <taxon>Haloactinopolyspora</taxon>
    </lineage>
</organism>
<accession>A0A2P8E5I0</accession>
<dbReference type="Pfam" id="PF08472">
    <property type="entry name" value="S6PP_C"/>
    <property type="match status" value="1"/>
</dbReference>
<dbReference type="PIRSF" id="PIRSF029394">
    <property type="entry name" value="UCP029394"/>
    <property type="match status" value="1"/>
</dbReference>
<reference evidence="2 3" key="1">
    <citation type="submission" date="2018-03" db="EMBL/GenBank/DDBJ databases">
        <title>Genomic Encyclopedia of Archaeal and Bacterial Type Strains, Phase II (KMG-II): from individual species to whole genera.</title>
        <authorList>
            <person name="Goeker M."/>
        </authorList>
    </citation>
    <scope>NUCLEOTIDE SEQUENCE [LARGE SCALE GENOMIC DNA]</scope>
    <source>
        <strain evidence="2 3">DSM 45211</strain>
    </source>
</reference>
<dbReference type="OrthoDB" id="4570375at2"/>
<dbReference type="SUPFAM" id="SSF54427">
    <property type="entry name" value="NTF2-like"/>
    <property type="match status" value="1"/>
</dbReference>
<dbReference type="Gene3D" id="3.10.450.50">
    <property type="match status" value="1"/>
</dbReference>
<proteinExistence type="predicted"/>
<dbReference type="InterPro" id="IPR032710">
    <property type="entry name" value="NTF2-like_dom_sf"/>
</dbReference>
<evidence type="ECO:0000313" key="2">
    <source>
        <dbReference type="EMBL" id="PSL04728.1"/>
    </source>
</evidence>
<dbReference type="AlphaFoldDB" id="A0A2P8E5I0"/>
<protein>
    <recommendedName>
        <fullName evidence="1">Sucrose-phosphatase C-terminal domain-containing protein</fullName>
    </recommendedName>
</protein>
<sequence>MSEAENEIVEQHRLIEALLRGEATEESLAAFAGVLTPRFEIWMPDGEVGRRADVVDGIARSAGSDPGLRITIDAVRVVAADIATVVATYDEHHARPDGATSRRSTAVFVRDPDARHGLLWEHLHETWRPDPA</sequence>
<feature type="domain" description="Sucrose-phosphatase C-terminal" evidence="1">
    <location>
        <begin position="6"/>
        <end position="128"/>
    </location>
</feature>
<name>A0A2P8E5I0_9ACTN</name>
<gene>
    <name evidence="2" type="ORF">CLV30_105195</name>
</gene>
<dbReference type="RefSeq" id="WP_106536919.1">
    <property type="nucleotide sequence ID" value="NZ_PYGE01000005.1"/>
</dbReference>
<dbReference type="Proteomes" id="UP000243528">
    <property type="component" value="Unassembled WGS sequence"/>
</dbReference>
<keyword evidence="3" id="KW-1185">Reference proteome</keyword>
<comment type="caution">
    <text evidence="2">The sequence shown here is derived from an EMBL/GenBank/DDBJ whole genome shotgun (WGS) entry which is preliminary data.</text>
</comment>
<dbReference type="EMBL" id="PYGE01000005">
    <property type="protein sequence ID" value="PSL04728.1"/>
    <property type="molecule type" value="Genomic_DNA"/>
</dbReference>
<evidence type="ECO:0000259" key="1">
    <source>
        <dbReference type="Pfam" id="PF08472"/>
    </source>
</evidence>
<evidence type="ECO:0000313" key="3">
    <source>
        <dbReference type="Proteomes" id="UP000243528"/>
    </source>
</evidence>
<dbReference type="InterPro" id="IPR013679">
    <property type="entry name" value="SPP_C"/>
</dbReference>
<dbReference type="InterPro" id="IPR016918">
    <property type="entry name" value="UCP029394"/>
</dbReference>